<feature type="transmembrane region" description="Helical" evidence="6">
    <location>
        <begin position="45"/>
        <end position="63"/>
    </location>
</feature>
<comment type="subcellular location">
    <subcellularLocation>
        <location evidence="1">Membrane</location>
        <topology evidence="1">Multi-pass membrane protein</topology>
    </subcellularLocation>
</comment>
<feature type="transmembrane region" description="Helical" evidence="6">
    <location>
        <begin position="111"/>
        <end position="130"/>
    </location>
</feature>
<dbReference type="InterPro" id="IPR036259">
    <property type="entry name" value="MFS_trans_sf"/>
</dbReference>
<dbReference type="PANTHER" id="PTHR43791">
    <property type="entry name" value="PERMEASE-RELATED"/>
    <property type="match status" value="1"/>
</dbReference>
<feature type="transmembrane region" description="Helical" evidence="6">
    <location>
        <begin position="171"/>
        <end position="192"/>
    </location>
</feature>
<organism evidence="8 9">
    <name type="scientific">Gigaspora margarita</name>
    <dbReference type="NCBI Taxonomy" id="4874"/>
    <lineage>
        <taxon>Eukaryota</taxon>
        <taxon>Fungi</taxon>
        <taxon>Fungi incertae sedis</taxon>
        <taxon>Mucoromycota</taxon>
        <taxon>Glomeromycotina</taxon>
        <taxon>Glomeromycetes</taxon>
        <taxon>Diversisporales</taxon>
        <taxon>Gigasporaceae</taxon>
        <taxon>Gigaspora</taxon>
    </lineage>
</organism>
<feature type="transmembrane region" description="Helical" evidence="6">
    <location>
        <begin position="340"/>
        <end position="360"/>
    </location>
</feature>
<sequence>MSSNSRNPIDNSEKIDEFTNNSTNVLKNVESAEEKRLLQKIDLRIIPIVTILYIIGFLDRVNIGNAKLAHLELDLSLTGDEYNWVLGIFFLGYVLFEVPSNIALIKIKPSIWISTFMVGWGIIMTGMAFVKNFSELMAARLLLGVFQSGLFPGVVFYLTKWYKKSERTYRISLFFSGATIAGAFNGLFAYAITNLNGKFNLHGWQWLFILDGVITVIIAFFSYFLISDYAETTSWLTEDERKLAVDRLRYDGGHAHTTHFDKHQILRAFKDSKIYIFMILYFCLIVTLYSFSFFVPTIVNDLGFNVVISQLLSIPPFILGCISCLVIAKLSDHFGVRSPYLIFCLLISIFGYAILIVPNASTAVKYTAICIVGLGAFPTVPTTLAWVTNNLAGDSKRAVGTAMVISWGNIGGGISAQIYRSSDAPTYKIGHSITLSLLVVAVIITIFQRYLLKRINKYKLENPELFLKGSNGDASHLGDSHPSFIYSL</sequence>
<evidence type="ECO:0000256" key="5">
    <source>
        <dbReference type="ARBA" id="ARBA00023136"/>
    </source>
</evidence>
<name>A0A8H3X266_GIGMA</name>
<keyword evidence="2" id="KW-0813">Transport</keyword>
<feature type="transmembrane region" description="Helical" evidence="6">
    <location>
        <begin position="431"/>
        <end position="452"/>
    </location>
</feature>
<dbReference type="InterPro" id="IPR011701">
    <property type="entry name" value="MFS"/>
</dbReference>
<evidence type="ECO:0000256" key="3">
    <source>
        <dbReference type="ARBA" id="ARBA00022692"/>
    </source>
</evidence>
<dbReference type="PANTHER" id="PTHR43791:SF36">
    <property type="entry name" value="TRANSPORTER, PUTATIVE (AFU_ORTHOLOGUE AFUA_6G08340)-RELATED"/>
    <property type="match status" value="1"/>
</dbReference>
<reference evidence="8 9" key="1">
    <citation type="journal article" date="2019" name="Environ. Microbiol.">
        <title>At the nexus of three kingdoms: the genome of the mycorrhizal fungus Gigaspora margarita provides insights into plant, endobacterial and fungal interactions.</title>
        <authorList>
            <person name="Venice F."/>
            <person name="Ghignone S."/>
            <person name="Salvioli di Fossalunga A."/>
            <person name="Amselem J."/>
            <person name="Novero M."/>
            <person name="Xianan X."/>
            <person name="Sedzielewska Toro K."/>
            <person name="Morin E."/>
            <person name="Lipzen A."/>
            <person name="Grigoriev I.V."/>
            <person name="Henrissat B."/>
            <person name="Martin F.M."/>
            <person name="Bonfante P."/>
        </authorList>
    </citation>
    <scope>NUCLEOTIDE SEQUENCE [LARGE SCALE GENOMIC DNA]</scope>
    <source>
        <strain evidence="8 9">BEG34</strain>
    </source>
</reference>
<dbReference type="GO" id="GO:0016020">
    <property type="term" value="C:membrane"/>
    <property type="evidence" value="ECO:0007669"/>
    <property type="project" value="UniProtKB-SubCell"/>
</dbReference>
<evidence type="ECO:0000256" key="4">
    <source>
        <dbReference type="ARBA" id="ARBA00022989"/>
    </source>
</evidence>
<dbReference type="PROSITE" id="PS50850">
    <property type="entry name" value="MFS"/>
    <property type="match status" value="1"/>
</dbReference>
<dbReference type="SUPFAM" id="SSF103473">
    <property type="entry name" value="MFS general substrate transporter"/>
    <property type="match status" value="1"/>
</dbReference>
<evidence type="ECO:0000256" key="6">
    <source>
        <dbReference type="SAM" id="Phobius"/>
    </source>
</evidence>
<feature type="transmembrane region" description="Helical" evidence="6">
    <location>
        <begin position="307"/>
        <end position="328"/>
    </location>
</feature>
<feature type="transmembrane region" description="Helical" evidence="6">
    <location>
        <begin position="136"/>
        <end position="159"/>
    </location>
</feature>
<feature type="transmembrane region" description="Helical" evidence="6">
    <location>
        <begin position="366"/>
        <end position="387"/>
    </location>
</feature>
<dbReference type="GO" id="GO:0022857">
    <property type="term" value="F:transmembrane transporter activity"/>
    <property type="evidence" value="ECO:0007669"/>
    <property type="project" value="InterPro"/>
</dbReference>
<evidence type="ECO:0000256" key="1">
    <source>
        <dbReference type="ARBA" id="ARBA00004141"/>
    </source>
</evidence>
<dbReference type="InterPro" id="IPR020846">
    <property type="entry name" value="MFS_dom"/>
</dbReference>
<keyword evidence="5 6" id="KW-0472">Membrane</keyword>
<dbReference type="EMBL" id="WTPW01002017">
    <property type="protein sequence ID" value="KAF0401852.1"/>
    <property type="molecule type" value="Genomic_DNA"/>
</dbReference>
<evidence type="ECO:0000313" key="8">
    <source>
        <dbReference type="EMBL" id="KAF0401852.1"/>
    </source>
</evidence>
<dbReference type="Gene3D" id="1.20.1250.20">
    <property type="entry name" value="MFS general substrate transporter like domains"/>
    <property type="match status" value="2"/>
</dbReference>
<keyword evidence="9" id="KW-1185">Reference proteome</keyword>
<dbReference type="AlphaFoldDB" id="A0A8H3X266"/>
<gene>
    <name evidence="8" type="ORF">F8M41_009432</name>
</gene>
<dbReference type="OrthoDB" id="2985014at2759"/>
<evidence type="ECO:0000313" key="9">
    <source>
        <dbReference type="Proteomes" id="UP000439903"/>
    </source>
</evidence>
<feature type="transmembrane region" description="Helical" evidence="6">
    <location>
        <begin position="83"/>
        <end position="104"/>
    </location>
</feature>
<dbReference type="FunFam" id="1.20.1250.20:FF:000034">
    <property type="entry name" value="MFS general substrate transporter"/>
    <property type="match status" value="1"/>
</dbReference>
<dbReference type="Pfam" id="PF07690">
    <property type="entry name" value="MFS_1"/>
    <property type="match status" value="1"/>
</dbReference>
<protein>
    <submittedName>
        <fullName evidence="8">MFS general substrate transporter</fullName>
    </submittedName>
</protein>
<comment type="caution">
    <text evidence="8">The sequence shown here is derived from an EMBL/GenBank/DDBJ whole genome shotgun (WGS) entry which is preliminary data.</text>
</comment>
<evidence type="ECO:0000259" key="7">
    <source>
        <dbReference type="PROSITE" id="PS50850"/>
    </source>
</evidence>
<keyword evidence="3 6" id="KW-0812">Transmembrane</keyword>
<feature type="transmembrane region" description="Helical" evidence="6">
    <location>
        <begin position="399"/>
        <end position="419"/>
    </location>
</feature>
<feature type="domain" description="Major facilitator superfamily (MFS) profile" evidence="7">
    <location>
        <begin position="45"/>
        <end position="456"/>
    </location>
</feature>
<dbReference type="Proteomes" id="UP000439903">
    <property type="component" value="Unassembled WGS sequence"/>
</dbReference>
<feature type="transmembrane region" description="Helical" evidence="6">
    <location>
        <begin position="204"/>
        <end position="226"/>
    </location>
</feature>
<feature type="transmembrane region" description="Helical" evidence="6">
    <location>
        <begin position="274"/>
        <end position="295"/>
    </location>
</feature>
<accession>A0A8H3X266</accession>
<dbReference type="FunFam" id="1.20.1250.20:FF:000068">
    <property type="entry name" value="MFS general substrate transporter"/>
    <property type="match status" value="1"/>
</dbReference>
<keyword evidence="4 6" id="KW-1133">Transmembrane helix</keyword>
<proteinExistence type="predicted"/>
<evidence type="ECO:0000256" key="2">
    <source>
        <dbReference type="ARBA" id="ARBA00022448"/>
    </source>
</evidence>